<sequence length="117" mass="13848">MKATELRIGNLINNNAEVVGIVNGTVYVKPSERSIITSYRYDQLKPIPLTKEWLKKFGFVKSSQDERMWIDDTTGWFMIYEKDEYYKFSTSENVYGKQFNKVHQLQNLYFALTDEEL</sequence>
<gene>
    <name evidence="1" type="ORF">LCGC14_0593740</name>
</gene>
<organism evidence="1">
    <name type="scientific">marine sediment metagenome</name>
    <dbReference type="NCBI Taxonomy" id="412755"/>
    <lineage>
        <taxon>unclassified sequences</taxon>
        <taxon>metagenomes</taxon>
        <taxon>ecological metagenomes</taxon>
    </lineage>
</organism>
<comment type="caution">
    <text evidence="1">The sequence shown here is derived from an EMBL/GenBank/DDBJ whole genome shotgun (WGS) entry which is preliminary data.</text>
</comment>
<dbReference type="EMBL" id="LAZR01000933">
    <property type="protein sequence ID" value="KKN54319.1"/>
    <property type="molecule type" value="Genomic_DNA"/>
</dbReference>
<evidence type="ECO:0000313" key="1">
    <source>
        <dbReference type="EMBL" id="KKN54319.1"/>
    </source>
</evidence>
<reference evidence="1" key="1">
    <citation type="journal article" date="2015" name="Nature">
        <title>Complex archaea that bridge the gap between prokaryotes and eukaryotes.</title>
        <authorList>
            <person name="Spang A."/>
            <person name="Saw J.H."/>
            <person name="Jorgensen S.L."/>
            <person name="Zaremba-Niedzwiedzka K."/>
            <person name="Martijn J."/>
            <person name="Lind A.E."/>
            <person name="van Eijk R."/>
            <person name="Schleper C."/>
            <person name="Guy L."/>
            <person name="Ettema T.J."/>
        </authorList>
    </citation>
    <scope>NUCLEOTIDE SEQUENCE</scope>
</reference>
<dbReference type="AlphaFoldDB" id="A0A0F9RHP2"/>
<protein>
    <submittedName>
        <fullName evidence="1">Uncharacterized protein</fullName>
    </submittedName>
</protein>
<name>A0A0F9RHP2_9ZZZZ</name>
<accession>A0A0F9RHP2</accession>
<proteinExistence type="predicted"/>